<proteinExistence type="predicted"/>
<evidence type="ECO:0000313" key="1">
    <source>
        <dbReference type="EMBL" id="KAG0416115.1"/>
    </source>
</evidence>
<gene>
    <name evidence="1" type="ORF">HPB47_006721</name>
</gene>
<accession>A0AC60P9J8</accession>
<sequence length="250" mass="27677">MDWRGNARTFLNTTKLKAHDKEAAVVAFEVLPEDTGKGVAHGVDPSLQPEQLFEALYELGREIYYAITMGKGGLALVTFQGQRQPRSVAFYGEYIRVTLYKPYRMTCHNCLELGHKENVDTAERRTVDQDVVAARVTLPDIKKETSLCRRTCGERENLSIRDSLAMIYGDVVDRPKGSKKAYYVDLSTAHPHYVFLAGRAPPHGCNRFYLNADGPESSCASTSGSLVASGAFLASYSPFDANHLLSFPST</sequence>
<organism evidence="1 2">
    <name type="scientific">Ixodes persulcatus</name>
    <name type="common">Taiga tick</name>
    <dbReference type="NCBI Taxonomy" id="34615"/>
    <lineage>
        <taxon>Eukaryota</taxon>
        <taxon>Metazoa</taxon>
        <taxon>Ecdysozoa</taxon>
        <taxon>Arthropoda</taxon>
        <taxon>Chelicerata</taxon>
        <taxon>Arachnida</taxon>
        <taxon>Acari</taxon>
        <taxon>Parasitiformes</taxon>
        <taxon>Ixodida</taxon>
        <taxon>Ixodoidea</taxon>
        <taxon>Ixodidae</taxon>
        <taxon>Ixodinae</taxon>
        <taxon>Ixodes</taxon>
    </lineage>
</organism>
<dbReference type="Proteomes" id="UP000805193">
    <property type="component" value="Unassembled WGS sequence"/>
</dbReference>
<name>A0AC60P9J8_IXOPE</name>
<evidence type="ECO:0000313" key="2">
    <source>
        <dbReference type="Proteomes" id="UP000805193"/>
    </source>
</evidence>
<dbReference type="EMBL" id="JABSTQ010010989">
    <property type="protein sequence ID" value="KAG0416115.1"/>
    <property type="molecule type" value="Genomic_DNA"/>
</dbReference>
<comment type="caution">
    <text evidence="1">The sequence shown here is derived from an EMBL/GenBank/DDBJ whole genome shotgun (WGS) entry which is preliminary data.</text>
</comment>
<reference evidence="1 2" key="1">
    <citation type="journal article" date="2020" name="Cell">
        <title>Large-Scale Comparative Analyses of Tick Genomes Elucidate Their Genetic Diversity and Vector Capacities.</title>
        <authorList>
            <consortium name="Tick Genome and Microbiome Consortium (TIGMIC)"/>
            <person name="Jia N."/>
            <person name="Wang J."/>
            <person name="Shi W."/>
            <person name="Du L."/>
            <person name="Sun Y."/>
            <person name="Zhan W."/>
            <person name="Jiang J.F."/>
            <person name="Wang Q."/>
            <person name="Zhang B."/>
            <person name="Ji P."/>
            <person name="Bell-Sakyi L."/>
            <person name="Cui X.M."/>
            <person name="Yuan T.T."/>
            <person name="Jiang B.G."/>
            <person name="Yang W.F."/>
            <person name="Lam T.T."/>
            <person name="Chang Q.C."/>
            <person name="Ding S.J."/>
            <person name="Wang X.J."/>
            <person name="Zhu J.G."/>
            <person name="Ruan X.D."/>
            <person name="Zhao L."/>
            <person name="Wei J.T."/>
            <person name="Ye R.Z."/>
            <person name="Que T.C."/>
            <person name="Du C.H."/>
            <person name="Zhou Y.H."/>
            <person name="Cheng J.X."/>
            <person name="Dai P.F."/>
            <person name="Guo W.B."/>
            <person name="Han X.H."/>
            <person name="Huang E.J."/>
            <person name="Li L.F."/>
            <person name="Wei W."/>
            <person name="Gao Y.C."/>
            <person name="Liu J.Z."/>
            <person name="Shao H.Z."/>
            <person name="Wang X."/>
            <person name="Wang C.C."/>
            <person name="Yang T.C."/>
            <person name="Huo Q.B."/>
            <person name="Li W."/>
            <person name="Chen H.Y."/>
            <person name="Chen S.E."/>
            <person name="Zhou L.G."/>
            <person name="Ni X.B."/>
            <person name="Tian J.H."/>
            <person name="Sheng Y."/>
            <person name="Liu T."/>
            <person name="Pan Y.S."/>
            <person name="Xia L.Y."/>
            <person name="Li J."/>
            <person name="Zhao F."/>
            <person name="Cao W.C."/>
        </authorList>
    </citation>
    <scope>NUCLEOTIDE SEQUENCE [LARGE SCALE GENOMIC DNA]</scope>
    <source>
        <strain evidence="1">Iper-2018</strain>
    </source>
</reference>
<keyword evidence="2" id="KW-1185">Reference proteome</keyword>
<protein>
    <submittedName>
        <fullName evidence="1">Uncharacterized protein</fullName>
    </submittedName>
</protein>